<proteinExistence type="predicted"/>
<dbReference type="EMBL" id="CP043498">
    <property type="protein sequence ID" value="QFY61332.1"/>
    <property type="molecule type" value="Genomic_DNA"/>
</dbReference>
<protein>
    <submittedName>
        <fullName evidence="1">Uncharacterized protein</fullName>
    </submittedName>
</protein>
<dbReference type="RefSeq" id="WP_153271473.1">
    <property type="nucleotide sequence ID" value="NZ_CP043498.1"/>
</dbReference>
<keyword evidence="2" id="KW-1185">Reference proteome</keyword>
<evidence type="ECO:0000313" key="2">
    <source>
        <dbReference type="Proteomes" id="UP000326881"/>
    </source>
</evidence>
<dbReference type="KEGG" id="rgr:FZ934_13540"/>
<dbReference type="Proteomes" id="UP000326881">
    <property type="component" value="Chromosome"/>
</dbReference>
<reference evidence="1 2" key="1">
    <citation type="submission" date="2019-08" db="EMBL/GenBank/DDBJ databases">
        <title>Prosopis cineraria nodule microbiome.</title>
        <authorList>
            <person name="Ali R."/>
            <person name="Chaluvadi S.R."/>
            <person name="Wang X."/>
        </authorList>
    </citation>
    <scope>NUCLEOTIDE SEQUENCE [LARGE SCALE GENOMIC DNA]</scope>
    <source>
        <strain evidence="1 2">BG7</strain>
    </source>
</reference>
<sequence>MVTTVIWSKSSPTVSEHLILRRILERASYVTADMHSLEGPDERAEQSVIRRVKTATIETTNKHRLAGVAPIKGDYDVV</sequence>
<name>A0A5Q0C762_9HYPH</name>
<organism evidence="1 2">
    <name type="scientific">Rhizobium grahamii</name>
    <dbReference type="NCBI Taxonomy" id="1120045"/>
    <lineage>
        <taxon>Bacteria</taxon>
        <taxon>Pseudomonadati</taxon>
        <taxon>Pseudomonadota</taxon>
        <taxon>Alphaproteobacteria</taxon>
        <taxon>Hyphomicrobiales</taxon>
        <taxon>Rhizobiaceae</taxon>
        <taxon>Rhizobium/Agrobacterium group</taxon>
        <taxon>Rhizobium</taxon>
    </lineage>
</organism>
<accession>A0A5Q0C762</accession>
<gene>
    <name evidence="1" type="ORF">FZ934_13540</name>
</gene>
<evidence type="ECO:0000313" key="1">
    <source>
        <dbReference type="EMBL" id="QFY61332.1"/>
    </source>
</evidence>
<dbReference type="OrthoDB" id="8452610at2"/>
<dbReference type="AlphaFoldDB" id="A0A5Q0C762"/>